<protein>
    <recommendedName>
        <fullName evidence="2">JMY/WHAMM middle domain-containing protein</fullName>
    </recommendedName>
</protein>
<reference evidence="3 4" key="1">
    <citation type="submission" date="2021-06" db="EMBL/GenBank/DDBJ databases">
        <authorList>
            <person name="Palmer J.M."/>
        </authorList>
    </citation>
    <scope>NUCLEOTIDE SEQUENCE [LARGE SCALE GENOMIC DNA]</scope>
    <source>
        <strain evidence="3 4">GA_2019</strain>
        <tissue evidence="3">Muscle</tissue>
    </source>
</reference>
<dbReference type="EMBL" id="JAHRIO010042270">
    <property type="protein sequence ID" value="MEQ2172561.1"/>
    <property type="molecule type" value="Genomic_DNA"/>
</dbReference>
<dbReference type="Pfam" id="PF15871">
    <property type="entry name" value="JMY"/>
    <property type="match status" value="1"/>
</dbReference>
<dbReference type="PANTHER" id="PTHR23330">
    <property type="entry name" value="P300 TRANSCRIPTIONAL COFACTOR JMY-RELATED"/>
    <property type="match status" value="1"/>
</dbReference>
<proteinExistence type="predicted"/>
<dbReference type="PANTHER" id="PTHR23330:SF6">
    <property type="entry name" value="WASP HOMOLOG-ASSOCIATED PROTEIN WITH ACTIN, MEMBRANES AND MICROTUBULES"/>
    <property type="match status" value="1"/>
</dbReference>
<keyword evidence="1" id="KW-0175">Coiled coil</keyword>
<evidence type="ECO:0000313" key="4">
    <source>
        <dbReference type="Proteomes" id="UP001476798"/>
    </source>
</evidence>
<gene>
    <name evidence="3" type="ORF">GOODEAATRI_022407</name>
</gene>
<evidence type="ECO:0000313" key="3">
    <source>
        <dbReference type="EMBL" id="MEQ2172561.1"/>
    </source>
</evidence>
<organism evidence="3 4">
    <name type="scientific">Goodea atripinnis</name>
    <dbReference type="NCBI Taxonomy" id="208336"/>
    <lineage>
        <taxon>Eukaryota</taxon>
        <taxon>Metazoa</taxon>
        <taxon>Chordata</taxon>
        <taxon>Craniata</taxon>
        <taxon>Vertebrata</taxon>
        <taxon>Euteleostomi</taxon>
        <taxon>Actinopterygii</taxon>
        <taxon>Neopterygii</taxon>
        <taxon>Teleostei</taxon>
        <taxon>Neoteleostei</taxon>
        <taxon>Acanthomorphata</taxon>
        <taxon>Ovalentaria</taxon>
        <taxon>Atherinomorphae</taxon>
        <taxon>Cyprinodontiformes</taxon>
        <taxon>Goodeidae</taxon>
        <taxon>Goodea</taxon>
    </lineage>
</organism>
<name>A0ABV0NME7_9TELE</name>
<feature type="domain" description="JMY/WHAMM middle" evidence="2">
    <location>
        <begin position="1"/>
        <end position="143"/>
    </location>
</feature>
<dbReference type="Proteomes" id="UP001476798">
    <property type="component" value="Unassembled WGS sequence"/>
</dbReference>
<evidence type="ECO:0000256" key="1">
    <source>
        <dbReference type="ARBA" id="ARBA00023054"/>
    </source>
</evidence>
<comment type="caution">
    <text evidence="3">The sequence shown here is derived from an EMBL/GenBank/DDBJ whole genome shotgun (WGS) entry which is preliminary data.</text>
</comment>
<accession>A0ABV0NME7</accession>
<keyword evidence="4" id="KW-1185">Reference proteome</keyword>
<dbReference type="InterPro" id="IPR031738">
    <property type="entry name" value="JMY/WHAMM"/>
</dbReference>
<evidence type="ECO:0000259" key="2">
    <source>
        <dbReference type="Pfam" id="PF15871"/>
    </source>
</evidence>
<sequence length="150" mass="17210">MVALLSIYEKEDEAYQDLVTVATSFFQYLLQPFRDMRELACLYKMEILATLEKEAEEWRTKAEDAVASIQDITVTYFAQTSRALAGMVKQMEEDKKRFGPAAWASAAPRLEKLRFLLAKETLQHMRAAEMCLSRKKDAIKERVCLTCVNG</sequence>